<organism evidence="1 2">
    <name type="scientific">Candidatus Kurthia intestinigallinarum</name>
    <dbReference type="NCBI Taxonomy" id="1562256"/>
    <lineage>
        <taxon>Bacteria</taxon>
        <taxon>Bacillati</taxon>
        <taxon>Bacillota</taxon>
        <taxon>Bacilli</taxon>
        <taxon>Bacillales</taxon>
        <taxon>Caryophanaceae</taxon>
        <taxon>Kurthia</taxon>
    </lineage>
</organism>
<keyword evidence="2" id="KW-1185">Reference proteome</keyword>
<dbReference type="RefSeq" id="WP_126991640.1">
    <property type="nucleotide sequence ID" value="NZ_JTFC01000041.1"/>
</dbReference>
<accession>A0A433RQU5</accession>
<dbReference type="Proteomes" id="UP000288623">
    <property type="component" value="Unassembled WGS sequence"/>
</dbReference>
<dbReference type="OrthoDB" id="2455583at2"/>
<gene>
    <name evidence="1" type="ORF">QI30_16190</name>
</gene>
<reference evidence="1 2" key="1">
    <citation type="submission" date="2014-11" db="EMBL/GenBank/DDBJ databases">
        <title>Genome sequence and analysis of novel Kurthia sp.</title>
        <authorList>
            <person name="Lawson J.N."/>
            <person name="Gonzalez J.E."/>
            <person name="Rinauldi L."/>
            <person name="Xuan Z."/>
            <person name="Firman A."/>
            <person name="Shaddox L."/>
            <person name="Trudeau A."/>
            <person name="Shah S."/>
            <person name="Reiman D."/>
        </authorList>
    </citation>
    <scope>NUCLEOTIDE SEQUENCE [LARGE SCALE GENOMIC DNA]</scope>
    <source>
        <strain evidence="1 2">3B1D</strain>
    </source>
</reference>
<protein>
    <submittedName>
        <fullName evidence="1">Uncharacterized protein</fullName>
    </submittedName>
</protein>
<evidence type="ECO:0000313" key="1">
    <source>
        <dbReference type="EMBL" id="RUS53090.1"/>
    </source>
</evidence>
<dbReference type="AlphaFoldDB" id="A0A433RQU5"/>
<evidence type="ECO:0000313" key="2">
    <source>
        <dbReference type="Proteomes" id="UP000288623"/>
    </source>
</evidence>
<dbReference type="EMBL" id="JTFC01000041">
    <property type="protein sequence ID" value="RUS53090.1"/>
    <property type="molecule type" value="Genomic_DNA"/>
</dbReference>
<comment type="caution">
    <text evidence="1">The sequence shown here is derived from an EMBL/GenBank/DDBJ whole genome shotgun (WGS) entry which is preliminary data.</text>
</comment>
<name>A0A433RQU5_9BACL</name>
<proteinExistence type="predicted"/>
<sequence length="156" mass="18487">MQREISFANLQTHLHSCSFTQLKMNWMQLIEEFCTNTTTFALLWKMSDRTHFEQLQGNDYYYEVHDLYAPMSEIIKILQQMKWQERGYVQNLVESPSAYEELIQLILSMLEFRVNNAEAEKVQHRLLKAHVLELQVEDATVNELLTHATTSIKYVL</sequence>